<sequence>MKQLIALATLAASALAPTLAHAGLDSDNPLHPLVGIAITGGGDKISHVDYTDGTSQDITAGGLVQLYGGVEYHPKGAPLAFQATVGYHVDSTHARNGDQTFSRWPIEAIALFNATDKIRFGLGARYAASPKFSSGGAGYVGSADYTSQVGFLAMAEWLITPSMGVQLRYVDEHYKVHSVTYDGVNFRESDYHLNGSHGGVGFNYYF</sequence>
<feature type="signal peptide" evidence="1">
    <location>
        <begin position="1"/>
        <end position="22"/>
    </location>
</feature>
<protein>
    <recommendedName>
        <fullName evidence="4">Outer membrane protein beta-barrel domain-containing protein</fullName>
    </recommendedName>
</protein>
<dbReference type="EMBL" id="JAJLJH010000016">
    <property type="protein sequence ID" value="MCK9689573.1"/>
    <property type="molecule type" value="Genomic_DNA"/>
</dbReference>
<proteinExistence type="predicted"/>
<dbReference type="RefSeq" id="WP_275685625.1">
    <property type="nucleotide sequence ID" value="NZ_JAJLJH010000016.1"/>
</dbReference>
<keyword evidence="1" id="KW-0732">Signal</keyword>
<keyword evidence="3" id="KW-1185">Reference proteome</keyword>
<reference evidence="2" key="1">
    <citation type="submission" date="2021-11" db="EMBL/GenBank/DDBJ databases">
        <title>BS-T2-15 a new species belonging to the Comamonadaceae family isolated from the soil of a French oak forest.</title>
        <authorList>
            <person name="Mieszkin S."/>
            <person name="Alain K."/>
        </authorList>
    </citation>
    <scope>NUCLEOTIDE SEQUENCE</scope>
    <source>
        <strain evidence="2">BS-T2-15</strain>
    </source>
</reference>
<organism evidence="2 3">
    <name type="scientific">Scleromatobacter humisilvae</name>
    <dbReference type="NCBI Taxonomy" id="2897159"/>
    <lineage>
        <taxon>Bacteria</taxon>
        <taxon>Pseudomonadati</taxon>
        <taxon>Pseudomonadota</taxon>
        <taxon>Betaproteobacteria</taxon>
        <taxon>Burkholderiales</taxon>
        <taxon>Sphaerotilaceae</taxon>
        <taxon>Scleromatobacter</taxon>
    </lineage>
</organism>
<evidence type="ECO:0000313" key="2">
    <source>
        <dbReference type="EMBL" id="MCK9689573.1"/>
    </source>
</evidence>
<name>A0A9X1YNR0_9BURK</name>
<evidence type="ECO:0000313" key="3">
    <source>
        <dbReference type="Proteomes" id="UP001139353"/>
    </source>
</evidence>
<accession>A0A9X1YNR0</accession>
<feature type="chain" id="PRO_5040916361" description="Outer membrane protein beta-barrel domain-containing protein" evidence="1">
    <location>
        <begin position="23"/>
        <end position="206"/>
    </location>
</feature>
<dbReference type="AlphaFoldDB" id="A0A9X1YNR0"/>
<evidence type="ECO:0008006" key="4">
    <source>
        <dbReference type="Google" id="ProtNLM"/>
    </source>
</evidence>
<comment type="caution">
    <text evidence="2">The sequence shown here is derived from an EMBL/GenBank/DDBJ whole genome shotgun (WGS) entry which is preliminary data.</text>
</comment>
<gene>
    <name evidence="2" type="ORF">LPC04_27970</name>
</gene>
<evidence type="ECO:0000256" key="1">
    <source>
        <dbReference type="SAM" id="SignalP"/>
    </source>
</evidence>
<dbReference type="Proteomes" id="UP001139353">
    <property type="component" value="Unassembled WGS sequence"/>
</dbReference>